<evidence type="ECO:0000256" key="6">
    <source>
        <dbReference type="ARBA" id="ARBA00022777"/>
    </source>
</evidence>
<keyword evidence="7 10" id="KW-0067">ATP-binding</keyword>
<dbReference type="PANTHER" id="PTHR30305:SF1">
    <property type="entry name" value="HPR KINASE_PHOSPHORYLASE"/>
    <property type="match status" value="1"/>
</dbReference>
<dbReference type="InterPro" id="IPR028979">
    <property type="entry name" value="Ser_kin/Pase_Hpr-like_N_sf"/>
</dbReference>
<feature type="region of interest" description="Important for the catalytic mechanism of both phosphorylation and dephosphorylation" evidence="10">
    <location>
        <begin position="206"/>
        <end position="215"/>
    </location>
</feature>
<keyword evidence="6 10" id="KW-0418">Kinase</keyword>
<dbReference type="SUPFAM" id="SSF53795">
    <property type="entry name" value="PEP carboxykinase-like"/>
    <property type="match status" value="1"/>
</dbReference>
<keyword evidence="4 10" id="KW-0808">Transferase</keyword>
<feature type="active site" evidence="10">
    <location>
        <position position="143"/>
    </location>
</feature>
<keyword evidence="5 10" id="KW-0547">Nucleotide-binding</keyword>
<comment type="catalytic activity">
    <reaction evidence="9 10">
        <text>[HPr protein]-O-phospho-L-serine + phosphate + H(+) = [HPr protein]-L-serine + diphosphate</text>
        <dbReference type="Rhea" id="RHEA:46604"/>
        <dbReference type="Rhea" id="RHEA-COMP:11602"/>
        <dbReference type="Rhea" id="RHEA-COMP:11603"/>
        <dbReference type="ChEBI" id="CHEBI:15378"/>
        <dbReference type="ChEBI" id="CHEBI:29999"/>
        <dbReference type="ChEBI" id="CHEBI:33019"/>
        <dbReference type="ChEBI" id="CHEBI:43474"/>
        <dbReference type="ChEBI" id="CHEBI:83421"/>
    </reaction>
</comment>
<gene>
    <name evidence="10 13" type="primary">hprK</name>
    <name evidence="13" type="ORF">WMO66_10490</name>
</gene>
<evidence type="ECO:0000256" key="7">
    <source>
        <dbReference type="ARBA" id="ARBA00022840"/>
    </source>
</evidence>
<comment type="subunit">
    <text evidence="10">Homohexamer.</text>
</comment>
<reference evidence="13 14" key="1">
    <citation type="submission" date="2024-03" db="EMBL/GenBank/DDBJ databases">
        <title>Human intestinal bacterial collection.</title>
        <authorList>
            <person name="Pauvert C."/>
            <person name="Hitch T.C.A."/>
            <person name="Clavel T."/>
        </authorList>
    </citation>
    <scope>NUCLEOTIDE SEQUENCE [LARGE SCALE GENOMIC DNA]</scope>
    <source>
        <strain evidence="13 14">CLA-AA-H192</strain>
    </source>
</reference>
<dbReference type="SUPFAM" id="SSF75138">
    <property type="entry name" value="HprK N-terminal domain-like"/>
    <property type="match status" value="1"/>
</dbReference>
<dbReference type="GO" id="GO:0016301">
    <property type="term" value="F:kinase activity"/>
    <property type="evidence" value="ECO:0007669"/>
    <property type="project" value="UniProtKB-KW"/>
</dbReference>
<feature type="active site" evidence="10">
    <location>
        <position position="164"/>
    </location>
</feature>
<evidence type="ECO:0000259" key="11">
    <source>
        <dbReference type="Pfam" id="PF02603"/>
    </source>
</evidence>
<feature type="binding site" evidence="10">
    <location>
        <position position="207"/>
    </location>
    <ligand>
        <name>Mg(2+)</name>
        <dbReference type="ChEBI" id="CHEBI:18420"/>
    </ligand>
</feature>
<evidence type="ECO:0000313" key="13">
    <source>
        <dbReference type="EMBL" id="MEQ2511667.1"/>
    </source>
</evidence>
<dbReference type="InterPro" id="IPR011104">
    <property type="entry name" value="Hpr_kin/Pase_C"/>
</dbReference>
<dbReference type="Gene3D" id="3.40.50.300">
    <property type="entry name" value="P-loop containing nucleotide triphosphate hydrolases"/>
    <property type="match status" value="1"/>
</dbReference>
<keyword evidence="8 10" id="KW-0511">Multifunctional enzyme</keyword>
<evidence type="ECO:0000256" key="5">
    <source>
        <dbReference type="ARBA" id="ARBA00022741"/>
    </source>
</evidence>
<feature type="binding site" evidence="10">
    <location>
        <begin position="158"/>
        <end position="165"/>
    </location>
    <ligand>
        <name>ATP</name>
        <dbReference type="ChEBI" id="CHEBI:30616"/>
    </ligand>
</feature>
<keyword evidence="10" id="KW-0479">Metal-binding</keyword>
<evidence type="ECO:0000313" key="14">
    <source>
        <dbReference type="Proteomes" id="UP001491552"/>
    </source>
</evidence>
<accession>A0ABV1G8H1</accession>
<dbReference type="Gene3D" id="3.40.1390.20">
    <property type="entry name" value="HprK N-terminal domain-like"/>
    <property type="match status" value="1"/>
</dbReference>
<evidence type="ECO:0000256" key="8">
    <source>
        <dbReference type="ARBA" id="ARBA00023268"/>
    </source>
</evidence>
<evidence type="ECO:0000256" key="3">
    <source>
        <dbReference type="ARBA" id="ARBA00022527"/>
    </source>
</evidence>
<comment type="function">
    <text evidence="10">Catalyzes the ATP- as well as the pyrophosphate-dependent phosphorylation of a specific serine residue in HPr, a phosphocarrier protein of the phosphoenolpyruvate-dependent sugar phosphotransferase system (PTS). HprK/P also catalyzes the pyrophosphate-producing, inorganic phosphate-dependent dephosphorylation (phosphorolysis) of seryl-phosphorylated HPr (P-Ser-HPr). The two antagonistic activities of HprK/P are regulated by several intracellular metabolites, which change their concentration in response to the absence or presence of rapidly metabolisable carbon sources (glucose, fructose, etc.) in the growth medium. Therefore, by controlling the phosphorylation state of HPr, HPrK/P is a sensor enzyme that plays a major role in the regulation of carbon metabolism and sugar transport: it mediates carbon catabolite repression (CCR), and regulates PTS-catalyzed carbohydrate uptake and inducer exclusion.</text>
</comment>
<feature type="active site" evidence="10">
    <location>
        <position position="248"/>
    </location>
</feature>
<dbReference type="InterPro" id="IPR011126">
    <property type="entry name" value="Hpr_kin/Pase_Hpr_N"/>
</dbReference>
<feature type="region of interest" description="Important for the catalytic mechanism of dephosphorylation" evidence="10">
    <location>
        <begin position="269"/>
        <end position="274"/>
    </location>
</feature>
<dbReference type="InterPro" id="IPR003755">
    <property type="entry name" value="HPr(Ser)_kin/Pase"/>
</dbReference>
<feature type="domain" description="HPr kinase/phosphorylase C-terminal" evidence="12">
    <location>
        <begin position="135"/>
        <end position="303"/>
    </location>
</feature>
<feature type="active site" description="Proton acceptor; for phosphorylation activity. Proton donor; for dephosphorylation activity" evidence="10">
    <location>
        <position position="182"/>
    </location>
</feature>
<protein>
    <recommendedName>
        <fullName evidence="10">HPr kinase/phosphorylase</fullName>
        <shortName evidence="10">HPrK/P</shortName>
        <ecNumber evidence="10">2.7.11.-</ecNumber>
        <ecNumber evidence="10">2.7.4.-</ecNumber>
    </recommendedName>
    <alternativeName>
        <fullName evidence="10">HPr(Ser) kinase/phosphorylase</fullName>
    </alternativeName>
</protein>
<evidence type="ECO:0000256" key="9">
    <source>
        <dbReference type="ARBA" id="ARBA00047657"/>
    </source>
</evidence>
<dbReference type="RefSeq" id="WP_349136426.1">
    <property type="nucleotide sequence ID" value="NZ_JBBMFF010000241.1"/>
</dbReference>
<dbReference type="EMBL" id="JBBMFF010000241">
    <property type="protein sequence ID" value="MEQ2511667.1"/>
    <property type="molecule type" value="Genomic_DNA"/>
</dbReference>
<evidence type="ECO:0000259" key="12">
    <source>
        <dbReference type="Pfam" id="PF07475"/>
    </source>
</evidence>
<comment type="catalytic activity">
    <reaction evidence="1 10">
        <text>[HPr protein]-L-serine + ATP = [HPr protein]-O-phospho-L-serine + ADP + H(+)</text>
        <dbReference type="Rhea" id="RHEA:46600"/>
        <dbReference type="Rhea" id="RHEA-COMP:11602"/>
        <dbReference type="Rhea" id="RHEA-COMP:11603"/>
        <dbReference type="ChEBI" id="CHEBI:15378"/>
        <dbReference type="ChEBI" id="CHEBI:29999"/>
        <dbReference type="ChEBI" id="CHEBI:30616"/>
        <dbReference type="ChEBI" id="CHEBI:83421"/>
        <dbReference type="ChEBI" id="CHEBI:456216"/>
    </reaction>
</comment>
<feature type="binding site" evidence="10">
    <location>
        <position position="165"/>
    </location>
    <ligand>
        <name>Mg(2+)</name>
        <dbReference type="ChEBI" id="CHEBI:18420"/>
    </ligand>
</feature>
<dbReference type="CDD" id="cd01918">
    <property type="entry name" value="HprK_C"/>
    <property type="match status" value="1"/>
</dbReference>
<feature type="domain" description="HPr(Ser) kinase/phosphorylase N-terminal" evidence="11">
    <location>
        <begin position="8"/>
        <end position="132"/>
    </location>
</feature>
<comment type="cofactor">
    <cofactor evidence="10">
        <name>Mg(2+)</name>
        <dbReference type="ChEBI" id="CHEBI:18420"/>
    </cofactor>
</comment>
<dbReference type="Proteomes" id="UP001491552">
    <property type="component" value="Unassembled WGS sequence"/>
</dbReference>
<comment type="miscellaneous">
    <text evidence="10">Both phosphorylation and phosphorolysis are carried out by the same active site and suggest a common mechanism for both reactions.</text>
</comment>
<evidence type="ECO:0000256" key="2">
    <source>
        <dbReference type="ARBA" id="ARBA00006883"/>
    </source>
</evidence>
<dbReference type="PANTHER" id="PTHR30305">
    <property type="entry name" value="PROTEIN YJDM-RELATED"/>
    <property type="match status" value="1"/>
</dbReference>
<evidence type="ECO:0000256" key="1">
    <source>
        <dbReference type="ARBA" id="ARBA00001120"/>
    </source>
</evidence>
<name>A0ABV1G8H1_9FIRM</name>
<dbReference type="InterPro" id="IPR027417">
    <property type="entry name" value="P-loop_NTPase"/>
</dbReference>
<dbReference type="EC" id="2.7.4.-" evidence="10"/>
<organism evidence="13 14">
    <name type="scientific">Faecousia intestinalis</name>
    <dbReference type="NCBI Taxonomy" id="3133167"/>
    <lineage>
        <taxon>Bacteria</taxon>
        <taxon>Bacillati</taxon>
        <taxon>Bacillota</taxon>
        <taxon>Clostridia</taxon>
        <taxon>Eubacteriales</taxon>
        <taxon>Oscillospiraceae</taxon>
        <taxon>Faecousia</taxon>
    </lineage>
</organism>
<dbReference type="Pfam" id="PF02603">
    <property type="entry name" value="Hpr_kinase_N"/>
    <property type="match status" value="1"/>
</dbReference>
<dbReference type="HAMAP" id="MF_01249">
    <property type="entry name" value="HPr_kinase"/>
    <property type="match status" value="1"/>
</dbReference>
<comment type="similarity">
    <text evidence="2 10">Belongs to the HPrK/P family.</text>
</comment>
<dbReference type="NCBIfam" id="TIGR00679">
    <property type="entry name" value="hpr-ser"/>
    <property type="match status" value="1"/>
</dbReference>
<keyword evidence="10" id="KW-0119">Carbohydrate metabolism</keyword>
<dbReference type="Pfam" id="PF07475">
    <property type="entry name" value="Hpr_kinase_C"/>
    <property type="match status" value="1"/>
</dbReference>
<comment type="domain">
    <text evidence="10">The Walker A ATP-binding motif also binds Pi and PPi.</text>
</comment>
<sequence>MPMNSYSVRLKQVVEEFNLIVARESSDYDRIDLMVEEVMRPGLPLAGFFTHFEPLRLQVIGNAEATYLHSLTPERRAETFDQLFSYHIPALVFARNIEPMPECMQMAEKHDITILRCLESTSYVVSSLITYLKNALAPRITRHGVFVEVYGEGLLLMGESGIGKSEAAAELLKRGHRLIADDAVEIRKVAGNTLRGTSPELIRNYIEIRGIGVINVAKLFGMAAIKDESTVDLVVNIVPVGNEQIFDRLGLEEQYMDLLGVKVPAITIPVRPGRNLAIILEVAAMNNRQKKMGYNAAAEFTEQINRHFDETAGQSF</sequence>
<keyword evidence="3 10" id="KW-0723">Serine/threonine-protein kinase</keyword>
<keyword evidence="14" id="KW-1185">Reference proteome</keyword>
<proteinExistence type="inferred from homology"/>
<comment type="caution">
    <text evidence="13">The sequence shown here is derived from an EMBL/GenBank/DDBJ whole genome shotgun (WGS) entry which is preliminary data.</text>
</comment>
<dbReference type="EC" id="2.7.11.-" evidence="10"/>
<evidence type="ECO:0000256" key="10">
    <source>
        <dbReference type="HAMAP-Rule" id="MF_01249"/>
    </source>
</evidence>
<keyword evidence="10" id="KW-0460">Magnesium</keyword>
<evidence type="ECO:0000256" key="4">
    <source>
        <dbReference type="ARBA" id="ARBA00022679"/>
    </source>
</evidence>